<proteinExistence type="predicted"/>
<dbReference type="Proteomes" id="UP000753908">
    <property type="component" value="Unassembled WGS sequence"/>
</dbReference>
<dbReference type="EMBL" id="JAHHIF010000015">
    <property type="protein sequence ID" value="MBW4545443.1"/>
    <property type="molecule type" value="Genomic_DNA"/>
</dbReference>
<reference evidence="1" key="1">
    <citation type="submission" date="2021-05" db="EMBL/GenBank/DDBJ databases">
        <authorList>
            <person name="Pietrasiak N."/>
            <person name="Ward R."/>
            <person name="Stajich J.E."/>
            <person name="Kurbessoian T."/>
        </authorList>
    </citation>
    <scope>NUCLEOTIDE SEQUENCE</scope>
    <source>
        <strain evidence="1">CPER-KK1</strain>
    </source>
</reference>
<dbReference type="AlphaFoldDB" id="A0A951U9K1"/>
<protein>
    <submittedName>
        <fullName evidence="1">DUF2555 domain-containing protein</fullName>
    </submittedName>
</protein>
<evidence type="ECO:0000313" key="1">
    <source>
        <dbReference type="EMBL" id="MBW4545443.1"/>
    </source>
</evidence>
<gene>
    <name evidence="1" type="ORF">KME25_13490</name>
</gene>
<dbReference type="Pfam" id="PF10742">
    <property type="entry name" value="DUF2555"/>
    <property type="match status" value="1"/>
</dbReference>
<sequence length="70" mass="7989">MATLTISRREISALTVDDVAELAARLERDDYASAFEGLDDWHLLRALAFQRPELAEPYLYLLDLEGYDEA</sequence>
<reference evidence="1" key="2">
    <citation type="journal article" date="2022" name="Microbiol. Resour. Announc.">
        <title>Metagenome Sequencing to Explore Phylogenomics of Terrestrial Cyanobacteria.</title>
        <authorList>
            <person name="Ward R.D."/>
            <person name="Stajich J.E."/>
            <person name="Johansen J.R."/>
            <person name="Huntemann M."/>
            <person name="Clum A."/>
            <person name="Foster B."/>
            <person name="Foster B."/>
            <person name="Roux S."/>
            <person name="Palaniappan K."/>
            <person name="Varghese N."/>
            <person name="Mukherjee S."/>
            <person name="Reddy T.B.K."/>
            <person name="Daum C."/>
            <person name="Copeland A."/>
            <person name="Chen I.A."/>
            <person name="Ivanova N.N."/>
            <person name="Kyrpides N.C."/>
            <person name="Shapiro N."/>
            <person name="Eloe-Fadrosh E.A."/>
            <person name="Pietrasiak N."/>
        </authorList>
    </citation>
    <scope>NUCLEOTIDE SEQUENCE</scope>
    <source>
        <strain evidence="1">CPER-KK1</strain>
    </source>
</reference>
<comment type="caution">
    <text evidence="1">The sequence shown here is derived from an EMBL/GenBank/DDBJ whole genome shotgun (WGS) entry which is preliminary data.</text>
</comment>
<name>A0A951U9K1_9CYAN</name>
<accession>A0A951U9K1</accession>
<organism evidence="1 2">
    <name type="scientific">Symplocastrum torsivum CPER-KK1</name>
    <dbReference type="NCBI Taxonomy" id="450513"/>
    <lineage>
        <taxon>Bacteria</taxon>
        <taxon>Bacillati</taxon>
        <taxon>Cyanobacteriota</taxon>
        <taxon>Cyanophyceae</taxon>
        <taxon>Oscillatoriophycideae</taxon>
        <taxon>Oscillatoriales</taxon>
        <taxon>Microcoleaceae</taxon>
        <taxon>Symplocastrum</taxon>
    </lineage>
</organism>
<evidence type="ECO:0000313" key="2">
    <source>
        <dbReference type="Proteomes" id="UP000753908"/>
    </source>
</evidence>
<dbReference type="InterPro" id="IPR019678">
    <property type="entry name" value="DUF2555"/>
</dbReference>